<dbReference type="AlphaFoldDB" id="A0A3P1BJI6"/>
<sequence>MGAFLLILFDPLPKTDDSVLVFTVYEGKRKLFSAIPYEFSGPINFRPKQVKLDLIESIEEMPYIVRNNLSNKFKT</sequence>
<comment type="caution">
    <text evidence="1">The sequence shown here is derived from an EMBL/GenBank/DDBJ whole genome shotgun (WGS) entry which is preliminary data.</text>
</comment>
<proteinExistence type="predicted"/>
<accession>A0A3P1BJI6</accession>
<organism evidence="1 2">
    <name type="scientific">Larkinella rosea</name>
    <dbReference type="NCBI Taxonomy" id="2025312"/>
    <lineage>
        <taxon>Bacteria</taxon>
        <taxon>Pseudomonadati</taxon>
        <taxon>Bacteroidota</taxon>
        <taxon>Cytophagia</taxon>
        <taxon>Cytophagales</taxon>
        <taxon>Spirosomataceae</taxon>
        <taxon>Larkinella</taxon>
    </lineage>
</organism>
<dbReference type="Proteomes" id="UP000271925">
    <property type="component" value="Unassembled WGS sequence"/>
</dbReference>
<dbReference type="EMBL" id="RQJO01000010">
    <property type="protein sequence ID" value="RRB01152.1"/>
    <property type="molecule type" value="Genomic_DNA"/>
</dbReference>
<keyword evidence="2" id="KW-1185">Reference proteome</keyword>
<dbReference type="OrthoDB" id="964968at2"/>
<dbReference type="RefSeq" id="WP_124877614.1">
    <property type="nucleotide sequence ID" value="NZ_RQJO01000010.1"/>
</dbReference>
<protein>
    <submittedName>
        <fullName evidence="1">Uncharacterized protein</fullName>
    </submittedName>
</protein>
<name>A0A3P1BJI6_9BACT</name>
<gene>
    <name evidence="1" type="ORF">EHT25_23545</name>
</gene>
<evidence type="ECO:0000313" key="1">
    <source>
        <dbReference type="EMBL" id="RRB01152.1"/>
    </source>
</evidence>
<evidence type="ECO:0000313" key="2">
    <source>
        <dbReference type="Proteomes" id="UP000271925"/>
    </source>
</evidence>
<reference evidence="1 2" key="1">
    <citation type="submission" date="2018-11" db="EMBL/GenBank/DDBJ databases">
        <authorList>
            <person name="Zhou Z."/>
            <person name="Wang G."/>
        </authorList>
    </citation>
    <scope>NUCLEOTIDE SEQUENCE [LARGE SCALE GENOMIC DNA]</scope>
    <source>
        <strain evidence="1 2">KCTC52004</strain>
    </source>
</reference>